<name>G2ZTZ0_9RALS</name>
<proteinExistence type="predicted"/>
<organism evidence="2">
    <name type="scientific">blood disease bacterium R229</name>
    <dbReference type="NCBI Taxonomy" id="741978"/>
    <lineage>
        <taxon>Bacteria</taxon>
        <taxon>Pseudomonadati</taxon>
        <taxon>Pseudomonadota</taxon>
        <taxon>Betaproteobacteria</taxon>
        <taxon>Burkholderiales</taxon>
        <taxon>Burkholderiaceae</taxon>
        <taxon>Ralstonia</taxon>
        <taxon>Ralstonia solanacearum species complex</taxon>
    </lineage>
</organism>
<gene>
    <name evidence="2" type="ORF">BDB_mp10109</name>
</gene>
<reference evidence="2" key="1">
    <citation type="journal article" date="2011" name="PLoS ONE">
        <title>Ralstonia syzygii, the Blood Disease Bacterium and some Asian R. solanacearum strains form a single genomic species despite divergent lifestyles.</title>
        <authorList>
            <person name="Remenant B."/>
            <person name="de Cambiaire J.C."/>
            <person name="Cellier G."/>
            <person name="Jacobs J.M."/>
            <person name="Mangenot S."/>
            <person name="Barbe V."/>
            <person name="Lajus A."/>
            <person name="Vallenet D."/>
            <person name="Medigue C."/>
            <person name="Fegan M."/>
            <person name="Allen C."/>
            <person name="Prior P."/>
        </authorList>
    </citation>
    <scope>NUCLEOTIDE SEQUENCE</scope>
    <source>
        <strain evidence="2">R229</strain>
    </source>
</reference>
<reference evidence="2" key="2">
    <citation type="submission" date="2011-04" db="EMBL/GenBank/DDBJ databases">
        <authorList>
            <person name="Genoscope - CEA"/>
        </authorList>
    </citation>
    <scope>NUCLEOTIDE SEQUENCE</scope>
    <source>
        <strain evidence="2">R229</strain>
    </source>
</reference>
<dbReference type="AlphaFoldDB" id="G2ZTZ0"/>
<accession>G2ZTZ0</accession>
<evidence type="ECO:0000313" key="2">
    <source>
        <dbReference type="EMBL" id="CCA82503.1"/>
    </source>
</evidence>
<protein>
    <recommendedName>
        <fullName evidence="3">BON domain-containing protein</fullName>
    </recommendedName>
</protein>
<evidence type="ECO:0000256" key="1">
    <source>
        <dbReference type="SAM" id="MobiDB-lite"/>
    </source>
</evidence>
<sequence length="194" mass="21811">MKEGMMIDTRRIGLALMLLLPVAHAEDDLQNRGHDPFFQISSAIPDCPEPAGPRVSEAEWRRESHHRIEHGNHCWVEGRCRLPNAFTYDEEIADSARRRLQWLSANMPAWRQSTLWVTVWQRWMLVQGCVAPGFAVGPFIDALREVPDVERVIDETTAHPERGVPYARYRSAAPAPAPAPGAKAGDAGNGDRKR</sequence>
<feature type="region of interest" description="Disordered" evidence="1">
    <location>
        <begin position="160"/>
        <end position="194"/>
    </location>
</feature>
<evidence type="ECO:0008006" key="3">
    <source>
        <dbReference type="Google" id="ProtNLM"/>
    </source>
</evidence>
<dbReference type="EMBL" id="FR854077">
    <property type="protein sequence ID" value="CCA82503.1"/>
    <property type="molecule type" value="Genomic_DNA"/>
</dbReference>